<gene>
    <name evidence="2" type="ORF">SAMN02927914_06391</name>
</gene>
<protein>
    <submittedName>
        <fullName evidence="2">Uncharacterized protein</fullName>
    </submittedName>
</protein>
<dbReference type="Proteomes" id="UP000198588">
    <property type="component" value="Unassembled WGS sequence"/>
</dbReference>
<dbReference type="RefSeq" id="WP_084791870.1">
    <property type="nucleotide sequence ID" value="NZ_FMXM01000036.1"/>
</dbReference>
<dbReference type="AlphaFoldDB" id="A0A1G5ZW75"/>
<dbReference type="EMBL" id="FMXM01000036">
    <property type="protein sequence ID" value="SDA98912.1"/>
    <property type="molecule type" value="Genomic_DNA"/>
</dbReference>
<reference evidence="2 3" key="1">
    <citation type="submission" date="2016-10" db="EMBL/GenBank/DDBJ databases">
        <authorList>
            <person name="de Groot N.N."/>
        </authorList>
    </citation>
    <scope>NUCLEOTIDE SEQUENCE [LARGE SCALE GENOMIC DNA]</scope>
    <source>
        <strain evidence="2 3">CGMCC 1.12097</strain>
    </source>
</reference>
<name>A0A1G5ZW75_9HYPH</name>
<feature type="region of interest" description="Disordered" evidence="1">
    <location>
        <begin position="1"/>
        <end position="21"/>
    </location>
</feature>
<dbReference type="STRING" id="1165689.SAMN02927914_06391"/>
<dbReference type="OrthoDB" id="7064376at2"/>
<accession>A0A1G5ZW75</accession>
<evidence type="ECO:0000313" key="2">
    <source>
        <dbReference type="EMBL" id="SDA98912.1"/>
    </source>
</evidence>
<evidence type="ECO:0000313" key="3">
    <source>
        <dbReference type="Proteomes" id="UP000198588"/>
    </source>
</evidence>
<sequence length="80" mass="8748">MSHTDEPSSPPQPDIIPFPQSRVLPSSRLKPIKYLGQGAMAKAIGAPERQATGHWCSRCQGIWYGYLLEVTCPACGNRHG</sequence>
<organism evidence="2 3">
    <name type="scientific">Mesorhizobium qingshengii</name>
    <dbReference type="NCBI Taxonomy" id="1165689"/>
    <lineage>
        <taxon>Bacteria</taxon>
        <taxon>Pseudomonadati</taxon>
        <taxon>Pseudomonadota</taxon>
        <taxon>Alphaproteobacteria</taxon>
        <taxon>Hyphomicrobiales</taxon>
        <taxon>Phyllobacteriaceae</taxon>
        <taxon>Mesorhizobium</taxon>
    </lineage>
</organism>
<evidence type="ECO:0000256" key="1">
    <source>
        <dbReference type="SAM" id="MobiDB-lite"/>
    </source>
</evidence>
<proteinExistence type="predicted"/>